<proteinExistence type="predicted"/>
<sequence>MGQDQMKAELLQIAHRASDNARTLQEAMAEVSSKAQPAPASGALPETSATAAFLNSDLGKGLPQSKLDISKGLFHSSGGLQHLANRGQGLDNSSTASTGSPASAAYPARATGDLDSIQERLHALRGHLSEMANQRQHVNGSSTTASDSAG</sequence>
<evidence type="ECO:0000313" key="3">
    <source>
        <dbReference type="Proteomes" id="UP000601435"/>
    </source>
</evidence>
<feature type="region of interest" description="Disordered" evidence="1">
    <location>
        <begin position="75"/>
        <end position="116"/>
    </location>
</feature>
<dbReference type="Proteomes" id="UP000601435">
    <property type="component" value="Unassembled WGS sequence"/>
</dbReference>
<feature type="region of interest" description="Disordered" evidence="1">
    <location>
        <begin position="19"/>
        <end position="44"/>
    </location>
</feature>
<feature type="compositionally biased region" description="Polar residues" evidence="1">
    <location>
        <begin position="131"/>
        <end position="150"/>
    </location>
</feature>
<keyword evidence="3" id="KW-1185">Reference proteome</keyword>
<dbReference type="AlphaFoldDB" id="A0A812NJG5"/>
<protein>
    <submittedName>
        <fullName evidence="2">Uncharacterized protein</fullName>
    </submittedName>
</protein>
<evidence type="ECO:0000256" key="1">
    <source>
        <dbReference type="SAM" id="MobiDB-lite"/>
    </source>
</evidence>
<evidence type="ECO:0000313" key="2">
    <source>
        <dbReference type="EMBL" id="CAE7319798.1"/>
    </source>
</evidence>
<gene>
    <name evidence="2" type="ORF">SNEC2469_LOCUS8013</name>
</gene>
<feature type="region of interest" description="Disordered" evidence="1">
    <location>
        <begin position="130"/>
        <end position="150"/>
    </location>
</feature>
<accession>A0A812NJG5</accession>
<feature type="compositionally biased region" description="Low complexity" evidence="1">
    <location>
        <begin position="93"/>
        <end position="108"/>
    </location>
</feature>
<dbReference type="OrthoDB" id="442026at2759"/>
<reference evidence="2" key="1">
    <citation type="submission" date="2021-02" db="EMBL/GenBank/DDBJ databases">
        <authorList>
            <person name="Dougan E. K."/>
            <person name="Rhodes N."/>
            <person name="Thang M."/>
            <person name="Chan C."/>
        </authorList>
    </citation>
    <scope>NUCLEOTIDE SEQUENCE</scope>
</reference>
<organism evidence="2 3">
    <name type="scientific">Symbiodinium necroappetens</name>
    <dbReference type="NCBI Taxonomy" id="1628268"/>
    <lineage>
        <taxon>Eukaryota</taxon>
        <taxon>Sar</taxon>
        <taxon>Alveolata</taxon>
        <taxon>Dinophyceae</taxon>
        <taxon>Suessiales</taxon>
        <taxon>Symbiodiniaceae</taxon>
        <taxon>Symbiodinium</taxon>
    </lineage>
</organism>
<dbReference type="EMBL" id="CAJNJA010013397">
    <property type="protein sequence ID" value="CAE7319798.1"/>
    <property type="molecule type" value="Genomic_DNA"/>
</dbReference>
<comment type="caution">
    <text evidence="2">The sequence shown here is derived from an EMBL/GenBank/DDBJ whole genome shotgun (WGS) entry which is preliminary data.</text>
</comment>
<name>A0A812NJG5_9DINO</name>